<reference evidence="1 2" key="1">
    <citation type="submission" date="2023-11" db="EMBL/GenBank/DDBJ databases">
        <title>Halocaridina rubra genome assembly.</title>
        <authorList>
            <person name="Smith C."/>
        </authorList>
    </citation>
    <scope>NUCLEOTIDE SEQUENCE [LARGE SCALE GENOMIC DNA]</scope>
    <source>
        <strain evidence="1">EP-1</strain>
        <tissue evidence="1">Whole</tissue>
    </source>
</reference>
<gene>
    <name evidence="1" type="ORF">SK128_007122</name>
</gene>
<organism evidence="1 2">
    <name type="scientific">Halocaridina rubra</name>
    <name type="common">Hawaiian red shrimp</name>
    <dbReference type="NCBI Taxonomy" id="373956"/>
    <lineage>
        <taxon>Eukaryota</taxon>
        <taxon>Metazoa</taxon>
        <taxon>Ecdysozoa</taxon>
        <taxon>Arthropoda</taxon>
        <taxon>Crustacea</taxon>
        <taxon>Multicrustacea</taxon>
        <taxon>Malacostraca</taxon>
        <taxon>Eumalacostraca</taxon>
        <taxon>Eucarida</taxon>
        <taxon>Decapoda</taxon>
        <taxon>Pleocyemata</taxon>
        <taxon>Caridea</taxon>
        <taxon>Atyoidea</taxon>
        <taxon>Atyidae</taxon>
        <taxon>Halocaridina</taxon>
    </lineage>
</organism>
<protein>
    <submittedName>
        <fullName evidence="1">Uncharacterized protein</fullName>
    </submittedName>
</protein>
<evidence type="ECO:0000313" key="2">
    <source>
        <dbReference type="Proteomes" id="UP001381693"/>
    </source>
</evidence>
<feature type="non-terminal residue" evidence="1">
    <location>
        <position position="56"/>
    </location>
</feature>
<sequence>MESGKGTDAVAGLHGGCWESPATSSNTDNQFYIDSIKKIGARIARRIFKNNGITNW</sequence>
<dbReference type="EMBL" id="JAXCGZ010005682">
    <property type="protein sequence ID" value="KAK7081196.1"/>
    <property type="molecule type" value="Genomic_DNA"/>
</dbReference>
<keyword evidence="2" id="KW-1185">Reference proteome</keyword>
<comment type="caution">
    <text evidence="1">The sequence shown here is derived from an EMBL/GenBank/DDBJ whole genome shotgun (WGS) entry which is preliminary data.</text>
</comment>
<evidence type="ECO:0000313" key="1">
    <source>
        <dbReference type="EMBL" id="KAK7081196.1"/>
    </source>
</evidence>
<accession>A0AAN8XBI4</accession>
<name>A0AAN8XBI4_HALRR</name>
<proteinExistence type="predicted"/>
<dbReference type="Proteomes" id="UP001381693">
    <property type="component" value="Unassembled WGS sequence"/>
</dbReference>
<dbReference type="AlphaFoldDB" id="A0AAN8XBI4"/>